<dbReference type="AlphaFoldDB" id="A0A3N4M880"/>
<dbReference type="GO" id="GO:0000124">
    <property type="term" value="C:SAGA complex"/>
    <property type="evidence" value="ECO:0007669"/>
    <property type="project" value="InterPro"/>
</dbReference>
<proteinExistence type="predicted"/>
<gene>
    <name evidence="2" type="ORF">L211DRAFT_832439</name>
</gene>
<keyword evidence="3" id="KW-1185">Reference proteome</keyword>
<evidence type="ECO:0008006" key="4">
    <source>
        <dbReference type="Google" id="ProtNLM"/>
    </source>
</evidence>
<dbReference type="GO" id="GO:0003713">
    <property type="term" value="F:transcription coactivator activity"/>
    <property type="evidence" value="ECO:0007669"/>
    <property type="project" value="InterPro"/>
</dbReference>
<reference evidence="2 3" key="1">
    <citation type="journal article" date="2018" name="Nat. Ecol. Evol.">
        <title>Pezizomycetes genomes reveal the molecular basis of ectomycorrhizal truffle lifestyle.</title>
        <authorList>
            <person name="Murat C."/>
            <person name="Payen T."/>
            <person name="Noel B."/>
            <person name="Kuo A."/>
            <person name="Morin E."/>
            <person name="Chen J."/>
            <person name="Kohler A."/>
            <person name="Krizsan K."/>
            <person name="Balestrini R."/>
            <person name="Da Silva C."/>
            <person name="Montanini B."/>
            <person name="Hainaut M."/>
            <person name="Levati E."/>
            <person name="Barry K.W."/>
            <person name="Belfiori B."/>
            <person name="Cichocki N."/>
            <person name="Clum A."/>
            <person name="Dockter R.B."/>
            <person name="Fauchery L."/>
            <person name="Guy J."/>
            <person name="Iotti M."/>
            <person name="Le Tacon F."/>
            <person name="Lindquist E.A."/>
            <person name="Lipzen A."/>
            <person name="Malagnac F."/>
            <person name="Mello A."/>
            <person name="Molinier V."/>
            <person name="Miyauchi S."/>
            <person name="Poulain J."/>
            <person name="Riccioni C."/>
            <person name="Rubini A."/>
            <person name="Sitrit Y."/>
            <person name="Splivallo R."/>
            <person name="Traeger S."/>
            <person name="Wang M."/>
            <person name="Zifcakova L."/>
            <person name="Wipf D."/>
            <person name="Zambonelli A."/>
            <person name="Paolocci F."/>
            <person name="Nowrousian M."/>
            <person name="Ottonello S."/>
            <person name="Baldrian P."/>
            <person name="Spatafora J.W."/>
            <person name="Henrissat B."/>
            <person name="Nagy L.G."/>
            <person name="Aury J.M."/>
            <person name="Wincker P."/>
            <person name="Grigoriev I.V."/>
            <person name="Bonfante P."/>
            <person name="Martin F.M."/>
        </authorList>
    </citation>
    <scope>NUCLEOTIDE SEQUENCE [LARGE SCALE GENOMIC DNA]</scope>
    <source>
        <strain evidence="2 3">ATCC MYA-4762</strain>
    </source>
</reference>
<dbReference type="STRING" id="1051890.A0A3N4M880"/>
<feature type="compositionally biased region" description="Low complexity" evidence="1">
    <location>
        <begin position="1"/>
        <end position="34"/>
    </location>
</feature>
<dbReference type="Proteomes" id="UP000267821">
    <property type="component" value="Unassembled WGS sequence"/>
</dbReference>
<dbReference type="InParanoid" id="A0A3N4M880"/>
<dbReference type="EMBL" id="ML121527">
    <property type="protein sequence ID" value="RPB29729.1"/>
    <property type="molecule type" value="Genomic_DNA"/>
</dbReference>
<dbReference type="PANTHER" id="PTHR12514">
    <property type="entry name" value="ENHANCER OF YELLOW 2 TRANSCRIPTION FACTOR"/>
    <property type="match status" value="1"/>
</dbReference>
<name>A0A3N4M880_9PEZI</name>
<feature type="region of interest" description="Disordered" evidence="1">
    <location>
        <begin position="1"/>
        <end position="39"/>
    </location>
</feature>
<dbReference type="InterPro" id="IPR018783">
    <property type="entry name" value="TF_ENY2"/>
</dbReference>
<sequence>MPAATNSSSSTSNSASASPSQSSSHLTSPTCSTTPLPPSDALLRADINRRLLESGEYEKLSSHLTLLLRESGWRESTLHTCNRLLRDPSAKVVNYQTLYAAVERDAMEGVDGQVKVEVVRKIREVLEGMVEA</sequence>
<dbReference type="GO" id="GO:0005643">
    <property type="term" value="C:nuclear pore"/>
    <property type="evidence" value="ECO:0007669"/>
    <property type="project" value="InterPro"/>
</dbReference>
<evidence type="ECO:0000256" key="1">
    <source>
        <dbReference type="SAM" id="MobiDB-lite"/>
    </source>
</evidence>
<organism evidence="2 3">
    <name type="scientific">Terfezia boudieri ATCC MYA-4762</name>
    <dbReference type="NCBI Taxonomy" id="1051890"/>
    <lineage>
        <taxon>Eukaryota</taxon>
        <taxon>Fungi</taxon>
        <taxon>Dikarya</taxon>
        <taxon>Ascomycota</taxon>
        <taxon>Pezizomycotina</taxon>
        <taxon>Pezizomycetes</taxon>
        <taxon>Pezizales</taxon>
        <taxon>Pezizaceae</taxon>
        <taxon>Terfezia</taxon>
    </lineage>
</organism>
<evidence type="ECO:0000313" key="3">
    <source>
        <dbReference type="Proteomes" id="UP000267821"/>
    </source>
</evidence>
<protein>
    <recommendedName>
        <fullName evidence="4">Transcription and mRNA export factor SUS1</fullName>
    </recommendedName>
</protein>
<dbReference type="GO" id="GO:0006406">
    <property type="term" value="P:mRNA export from nucleus"/>
    <property type="evidence" value="ECO:0007669"/>
    <property type="project" value="InterPro"/>
</dbReference>
<accession>A0A3N4M880</accession>
<dbReference type="OrthoDB" id="6221744at2759"/>
<dbReference type="Pfam" id="PF10163">
    <property type="entry name" value="EnY2"/>
    <property type="match status" value="1"/>
</dbReference>
<dbReference type="FunCoup" id="A0A3N4M880">
    <property type="interactions" value="291"/>
</dbReference>
<evidence type="ECO:0000313" key="2">
    <source>
        <dbReference type="EMBL" id="RPB29729.1"/>
    </source>
</evidence>
<dbReference type="InterPro" id="IPR038212">
    <property type="entry name" value="TF_EnY2_sf"/>
</dbReference>
<dbReference type="Gene3D" id="1.10.246.140">
    <property type="match status" value="1"/>
</dbReference>